<dbReference type="SUPFAM" id="SSF46894">
    <property type="entry name" value="C-terminal effector domain of the bipartite response regulators"/>
    <property type="match status" value="1"/>
</dbReference>
<dbReference type="PANTHER" id="PTHR35807:SF1">
    <property type="entry name" value="TRANSCRIPTIONAL REGULATOR REDD"/>
    <property type="match status" value="1"/>
</dbReference>
<organism evidence="4 5">
    <name type="scientific">Pseudonocardia charpentierae</name>
    <dbReference type="NCBI Taxonomy" id="3075545"/>
    <lineage>
        <taxon>Bacteria</taxon>
        <taxon>Bacillati</taxon>
        <taxon>Actinomycetota</taxon>
        <taxon>Actinomycetes</taxon>
        <taxon>Pseudonocardiales</taxon>
        <taxon>Pseudonocardiaceae</taxon>
        <taxon>Pseudonocardia</taxon>
    </lineage>
</organism>
<name>A0ABU2NEQ5_9PSEU</name>
<sequence>MEQTAPDGVDGCRPFTVHVFGHTTVSTPDRTLRASDFTGVKPRQILELVALGRGEPVRKTVIAEHIWSGRPPRRWQVTLESYVALLRRALQPGVPGRATVLGTTPGGYRFDTERVRIDLHDFEERIRRAGHTAPGQALRFWESAVSIADGTLLATEPYAAWAVDARRAHERALHAAAAAGAEIALALREAERAVPLARLATARPAGRARLAAAHPGGARRRTACRGCARLPRLPCRPPTRSRPGARRAHPRALRRRSRRSRGVT</sequence>
<reference evidence="5" key="1">
    <citation type="submission" date="2023-07" db="EMBL/GenBank/DDBJ databases">
        <title>30 novel species of actinomycetes from the DSMZ collection.</title>
        <authorList>
            <person name="Nouioui I."/>
        </authorList>
    </citation>
    <scope>NUCLEOTIDE SEQUENCE [LARGE SCALE GENOMIC DNA]</scope>
    <source>
        <strain evidence="5">DSM 45834</strain>
    </source>
</reference>
<evidence type="ECO:0000256" key="2">
    <source>
        <dbReference type="SAM" id="MobiDB-lite"/>
    </source>
</evidence>
<protein>
    <recommendedName>
        <fullName evidence="3">OmpR/PhoB-type domain-containing protein</fullName>
    </recommendedName>
</protein>
<gene>
    <name evidence="4" type="ORF">RM445_20585</name>
</gene>
<feature type="compositionally biased region" description="Basic residues" evidence="2">
    <location>
        <begin position="243"/>
        <end position="264"/>
    </location>
</feature>
<dbReference type="InterPro" id="IPR016032">
    <property type="entry name" value="Sig_transdc_resp-reg_C-effctor"/>
</dbReference>
<feature type="region of interest" description="Disordered" evidence="2">
    <location>
        <begin position="232"/>
        <end position="264"/>
    </location>
</feature>
<keyword evidence="1" id="KW-0238">DNA-binding</keyword>
<feature type="domain" description="OmpR/PhoB-type" evidence="3">
    <location>
        <begin position="29"/>
        <end position="110"/>
    </location>
</feature>
<dbReference type="PANTHER" id="PTHR35807">
    <property type="entry name" value="TRANSCRIPTIONAL REGULATOR REDD-RELATED"/>
    <property type="match status" value="1"/>
</dbReference>
<dbReference type="SMART" id="SM00862">
    <property type="entry name" value="Trans_reg_C"/>
    <property type="match status" value="1"/>
</dbReference>
<evidence type="ECO:0000313" key="4">
    <source>
        <dbReference type="EMBL" id="MDT0351928.1"/>
    </source>
</evidence>
<evidence type="ECO:0000259" key="3">
    <source>
        <dbReference type="SMART" id="SM00862"/>
    </source>
</evidence>
<evidence type="ECO:0000256" key="1">
    <source>
        <dbReference type="ARBA" id="ARBA00023125"/>
    </source>
</evidence>
<dbReference type="InterPro" id="IPR036388">
    <property type="entry name" value="WH-like_DNA-bd_sf"/>
</dbReference>
<dbReference type="EMBL" id="JAVREJ010000015">
    <property type="protein sequence ID" value="MDT0351928.1"/>
    <property type="molecule type" value="Genomic_DNA"/>
</dbReference>
<evidence type="ECO:0000313" key="5">
    <source>
        <dbReference type="Proteomes" id="UP001183202"/>
    </source>
</evidence>
<dbReference type="InterPro" id="IPR051677">
    <property type="entry name" value="AfsR-DnrI-RedD_regulator"/>
</dbReference>
<dbReference type="Gene3D" id="1.10.10.10">
    <property type="entry name" value="Winged helix-like DNA-binding domain superfamily/Winged helix DNA-binding domain"/>
    <property type="match status" value="1"/>
</dbReference>
<proteinExistence type="predicted"/>
<dbReference type="InterPro" id="IPR001867">
    <property type="entry name" value="OmpR/PhoB-type_DNA-bd"/>
</dbReference>
<keyword evidence="5" id="KW-1185">Reference proteome</keyword>
<accession>A0ABU2NEQ5</accession>
<comment type="caution">
    <text evidence="4">The sequence shown here is derived from an EMBL/GenBank/DDBJ whole genome shotgun (WGS) entry which is preliminary data.</text>
</comment>
<dbReference type="Proteomes" id="UP001183202">
    <property type="component" value="Unassembled WGS sequence"/>
</dbReference>